<evidence type="ECO:0000313" key="2">
    <source>
        <dbReference type="EMBL" id="SFZ81645.1"/>
    </source>
</evidence>
<name>A0A1K2HTS3_9HYPH</name>
<sequence>MQNSLTNATAGAAVASPIWLPTLQTVSEIASIVLPILGVLWLVIQIVAKLIEVRRRD</sequence>
<dbReference type="STRING" id="665118.SAMN02983003_0612"/>
<proteinExistence type="predicted"/>
<dbReference type="Proteomes" id="UP000183447">
    <property type="component" value="Unassembled WGS sequence"/>
</dbReference>
<dbReference type="AlphaFoldDB" id="A0A1K2HTS3"/>
<feature type="transmembrane region" description="Helical" evidence="1">
    <location>
        <begin position="29"/>
        <end position="51"/>
    </location>
</feature>
<dbReference type="EMBL" id="FPKU01000001">
    <property type="protein sequence ID" value="SFZ81645.1"/>
    <property type="molecule type" value="Genomic_DNA"/>
</dbReference>
<accession>A0A1K2HTS3</accession>
<keyword evidence="3" id="KW-1185">Reference proteome</keyword>
<keyword evidence="1" id="KW-1133">Transmembrane helix</keyword>
<reference evidence="2 3" key="1">
    <citation type="submission" date="2016-11" db="EMBL/GenBank/DDBJ databases">
        <authorList>
            <person name="Jaros S."/>
            <person name="Januszkiewicz K."/>
            <person name="Wedrychowicz H."/>
        </authorList>
    </citation>
    <scope>NUCLEOTIDE SEQUENCE [LARGE SCALE GENOMIC DNA]</scope>
    <source>
        <strain evidence="2 3">ATCC 23634</strain>
    </source>
</reference>
<evidence type="ECO:0000256" key="1">
    <source>
        <dbReference type="SAM" id="Phobius"/>
    </source>
</evidence>
<gene>
    <name evidence="2" type="ORF">SAMN02983003_0612</name>
</gene>
<protein>
    <submittedName>
        <fullName evidence="2">Uncharacterized protein</fullName>
    </submittedName>
</protein>
<keyword evidence="1" id="KW-0812">Transmembrane</keyword>
<evidence type="ECO:0000313" key="3">
    <source>
        <dbReference type="Proteomes" id="UP000183447"/>
    </source>
</evidence>
<keyword evidence="1" id="KW-0472">Membrane</keyword>
<organism evidence="2 3">
    <name type="scientific">Devosia enhydra</name>
    <dbReference type="NCBI Taxonomy" id="665118"/>
    <lineage>
        <taxon>Bacteria</taxon>
        <taxon>Pseudomonadati</taxon>
        <taxon>Pseudomonadota</taxon>
        <taxon>Alphaproteobacteria</taxon>
        <taxon>Hyphomicrobiales</taxon>
        <taxon>Devosiaceae</taxon>
        <taxon>Devosia</taxon>
    </lineage>
</organism>